<dbReference type="EMBL" id="BAAADO010000004">
    <property type="protein sequence ID" value="GAA0495031.1"/>
    <property type="molecule type" value="Genomic_DNA"/>
</dbReference>
<feature type="coiled-coil region" evidence="2">
    <location>
        <begin position="38"/>
        <end position="93"/>
    </location>
</feature>
<evidence type="ECO:0000313" key="4">
    <source>
        <dbReference type="Proteomes" id="UP001500880"/>
    </source>
</evidence>
<comment type="caution">
    <text evidence="3">The sequence shown here is derived from an EMBL/GenBank/DDBJ whole genome shotgun (WGS) entry which is preliminary data.</text>
</comment>
<dbReference type="Proteomes" id="UP001500880">
    <property type="component" value="Unassembled WGS sequence"/>
</dbReference>
<evidence type="ECO:0000256" key="2">
    <source>
        <dbReference type="SAM" id="Coils"/>
    </source>
</evidence>
<evidence type="ECO:0000256" key="1">
    <source>
        <dbReference type="ARBA" id="ARBA00009108"/>
    </source>
</evidence>
<accession>A0ABN1BD28</accession>
<keyword evidence="2" id="KW-0175">Coiled coil</keyword>
<dbReference type="RefSeq" id="WP_343840926.1">
    <property type="nucleotide sequence ID" value="NZ_BAAADO010000004.1"/>
</dbReference>
<dbReference type="Gene3D" id="3.30.70.1880">
    <property type="entry name" value="Protein of unknown function DUF881"/>
    <property type="match status" value="1"/>
</dbReference>
<dbReference type="PANTHER" id="PTHR37313:SF2">
    <property type="entry name" value="UPF0749 PROTEIN YLXX"/>
    <property type="match status" value="1"/>
</dbReference>
<dbReference type="Pfam" id="PF05949">
    <property type="entry name" value="DUF881"/>
    <property type="match status" value="1"/>
</dbReference>
<keyword evidence="4" id="KW-1185">Reference proteome</keyword>
<gene>
    <name evidence="3" type="ORF">GCM10008986_22130</name>
</gene>
<sequence>MKLKGKHVIFSFIFLVAGFLLALGYKIASEEPKIIRMNDEELQEELEYQAQLNNIDQENKELRAELESLRSDIRDFEENLGGQEKQLASYIEERNKLELITGDVPVEGPGISVTLSDAEYIPNEENVNDYIVHDLHVHLVINELLASGANAIAINGQRILGDSYIACTGPVITVDGKQHPAPFVIQAIGDPEVLQASMNLQNGVLDKLVSDHVEVNIKTSDHIQMDAVFSSEGW</sequence>
<organism evidence="3 4">
    <name type="scientific">Salinibacillus aidingensis</name>
    <dbReference type="NCBI Taxonomy" id="237684"/>
    <lineage>
        <taxon>Bacteria</taxon>
        <taxon>Bacillati</taxon>
        <taxon>Bacillota</taxon>
        <taxon>Bacilli</taxon>
        <taxon>Bacillales</taxon>
        <taxon>Bacillaceae</taxon>
        <taxon>Salinibacillus</taxon>
    </lineage>
</organism>
<dbReference type="PANTHER" id="PTHR37313">
    <property type="entry name" value="UPF0749 PROTEIN RV1825"/>
    <property type="match status" value="1"/>
</dbReference>
<comment type="similarity">
    <text evidence="1">Belongs to the UPF0749 family.</text>
</comment>
<evidence type="ECO:0000313" key="3">
    <source>
        <dbReference type="EMBL" id="GAA0495031.1"/>
    </source>
</evidence>
<protein>
    <submittedName>
        <fullName evidence="3">DUF881 domain-containing protein</fullName>
    </submittedName>
</protein>
<dbReference type="InterPro" id="IPR010273">
    <property type="entry name" value="DUF881"/>
</dbReference>
<name>A0ABN1BD28_9BACI</name>
<reference evidence="3 4" key="1">
    <citation type="journal article" date="2019" name="Int. J. Syst. Evol. Microbiol.">
        <title>The Global Catalogue of Microorganisms (GCM) 10K type strain sequencing project: providing services to taxonomists for standard genome sequencing and annotation.</title>
        <authorList>
            <consortium name="The Broad Institute Genomics Platform"/>
            <consortium name="The Broad Institute Genome Sequencing Center for Infectious Disease"/>
            <person name="Wu L."/>
            <person name="Ma J."/>
        </authorList>
    </citation>
    <scope>NUCLEOTIDE SEQUENCE [LARGE SCALE GENOMIC DNA]</scope>
    <source>
        <strain evidence="3 4">JCM 12389</strain>
    </source>
</reference>
<proteinExistence type="inferred from homology"/>